<gene>
    <name evidence="1" type="ORF">Pint_34473</name>
</gene>
<sequence>MSHKLFSFSTIPLFFIFCLPPLVSSFPSGGGRFGFGTYDFYARSCPYLPMIVTNDVQTAIRNDNRMAASLLRLHFHDCFVNVIVAGCDASILLDDTDELEGEKNALPNRNSVRGYEVIDSIKADVEKACPSTVSCVDILALAAREAVVQSGGPFWPVQLGRRDGLTANKAAANSELPSPIEPLKNITAKFIAKGLDIKDVAVLSGAHTVGFAQCFTFKHRLFNYKGTGRPDPALDSSALPNLQSICPNQDSSNTNLSPLDTASVYRFDNGYYTNLVQSTGLLESDQALMGDSTTAALVRAYSMNPYLFSSDFAVSMAKMGNIGVLTGQDGEIRKVCRSVNN</sequence>
<reference evidence="2" key="1">
    <citation type="journal article" date="2023" name="G3 (Bethesda)">
        <title>Genome assembly and association tests identify interacting loci associated with vigor, precocity, and sex in interspecific pistachio rootstocks.</title>
        <authorList>
            <person name="Palmer W."/>
            <person name="Jacygrad E."/>
            <person name="Sagayaradj S."/>
            <person name="Cavanaugh K."/>
            <person name="Han R."/>
            <person name="Bertier L."/>
            <person name="Beede B."/>
            <person name="Kafkas S."/>
            <person name="Golino D."/>
            <person name="Preece J."/>
            <person name="Michelmore R."/>
        </authorList>
    </citation>
    <scope>NUCLEOTIDE SEQUENCE [LARGE SCALE GENOMIC DNA]</scope>
</reference>
<evidence type="ECO:0000313" key="2">
    <source>
        <dbReference type="Proteomes" id="UP001163603"/>
    </source>
</evidence>
<accession>A0ACC0X6Y1</accession>
<dbReference type="EMBL" id="CM047749">
    <property type="protein sequence ID" value="KAJ0010464.1"/>
    <property type="molecule type" value="Genomic_DNA"/>
</dbReference>
<protein>
    <submittedName>
        <fullName evidence="1">Uncharacterized protein</fullName>
    </submittedName>
</protein>
<evidence type="ECO:0000313" key="1">
    <source>
        <dbReference type="EMBL" id="KAJ0010464.1"/>
    </source>
</evidence>
<proteinExistence type="predicted"/>
<comment type="caution">
    <text evidence="1">The sequence shown here is derived from an EMBL/GenBank/DDBJ whole genome shotgun (WGS) entry which is preliminary data.</text>
</comment>
<keyword evidence="2" id="KW-1185">Reference proteome</keyword>
<dbReference type="Proteomes" id="UP001163603">
    <property type="component" value="Chromosome 14"/>
</dbReference>
<name>A0ACC0X6Y1_9ROSI</name>
<organism evidence="1 2">
    <name type="scientific">Pistacia integerrima</name>
    <dbReference type="NCBI Taxonomy" id="434235"/>
    <lineage>
        <taxon>Eukaryota</taxon>
        <taxon>Viridiplantae</taxon>
        <taxon>Streptophyta</taxon>
        <taxon>Embryophyta</taxon>
        <taxon>Tracheophyta</taxon>
        <taxon>Spermatophyta</taxon>
        <taxon>Magnoliopsida</taxon>
        <taxon>eudicotyledons</taxon>
        <taxon>Gunneridae</taxon>
        <taxon>Pentapetalae</taxon>
        <taxon>rosids</taxon>
        <taxon>malvids</taxon>
        <taxon>Sapindales</taxon>
        <taxon>Anacardiaceae</taxon>
        <taxon>Pistacia</taxon>
    </lineage>
</organism>